<dbReference type="InterPro" id="IPR020846">
    <property type="entry name" value="MFS_dom"/>
</dbReference>
<dbReference type="Pfam" id="PF12832">
    <property type="entry name" value="MFS_1_like"/>
    <property type="match status" value="1"/>
</dbReference>
<proteinExistence type="inferred from homology"/>
<dbReference type="Proteomes" id="UP000295132">
    <property type="component" value="Unassembled WGS sequence"/>
</dbReference>
<evidence type="ECO:0000256" key="7">
    <source>
        <dbReference type="SAM" id="Phobius"/>
    </source>
</evidence>
<evidence type="ECO:0000256" key="4">
    <source>
        <dbReference type="ARBA" id="ARBA00022692"/>
    </source>
</evidence>
<dbReference type="PANTHER" id="PTHR16172:SF41">
    <property type="entry name" value="MAJOR FACILITATOR SUPERFAMILY DOMAIN-CONTAINING PROTEIN 6-LIKE"/>
    <property type="match status" value="1"/>
</dbReference>
<sequence length="70" mass="8153">MNVFGHKRAFLYLSIFLFFFHSSSTVISTFLPVYFQEEQLTGTQIGWLMAVGPFSSLLSQPFWGYISDRY</sequence>
<dbReference type="EMBL" id="SMYO01000006">
    <property type="protein sequence ID" value="TDK61029.1"/>
    <property type="molecule type" value="Genomic_DNA"/>
</dbReference>
<keyword evidence="3" id="KW-0813">Transport</keyword>
<comment type="caution">
    <text evidence="9">The sequence shown here is derived from an EMBL/GenBank/DDBJ whole genome shotgun (WGS) entry which is preliminary data.</text>
</comment>
<dbReference type="GO" id="GO:0005886">
    <property type="term" value="C:plasma membrane"/>
    <property type="evidence" value="ECO:0007669"/>
    <property type="project" value="UniProtKB-SubCell"/>
</dbReference>
<gene>
    <name evidence="9" type="ORF">E2K98_15095</name>
</gene>
<evidence type="ECO:0000313" key="10">
    <source>
        <dbReference type="Proteomes" id="UP000295132"/>
    </source>
</evidence>
<evidence type="ECO:0000256" key="3">
    <source>
        <dbReference type="ARBA" id="ARBA00022448"/>
    </source>
</evidence>
<dbReference type="SUPFAM" id="SSF103473">
    <property type="entry name" value="MFS general substrate transporter"/>
    <property type="match status" value="1"/>
</dbReference>
<dbReference type="InterPro" id="IPR024989">
    <property type="entry name" value="MFS_assoc_dom"/>
</dbReference>
<dbReference type="InterPro" id="IPR036259">
    <property type="entry name" value="MFS_trans_sf"/>
</dbReference>
<evidence type="ECO:0000256" key="2">
    <source>
        <dbReference type="ARBA" id="ARBA00005241"/>
    </source>
</evidence>
<dbReference type="Gene3D" id="1.20.1250.20">
    <property type="entry name" value="MFS general substrate transporter like domains"/>
    <property type="match status" value="1"/>
</dbReference>
<keyword evidence="4 7" id="KW-0812">Transmembrane</keyword>
<dbReference type="GO" id="GO:0022857">
    <property type="term" value="F:transmembrane transporter activity"/>
    <property type="evidence" value="ECO:0007669"/>
    <property type="project" value="InterPro"/>
</dbReference>
<evidence type="ECO:0000256" key="1">
    <source>
        <dbReference type="ARBA" id="ARBA00004651"/>
    </source>
</evidence>
<keyword evidence="5 7" id="KW-1133">Transmembrane helix</keyword>
<keyword evidence="6 7" id="KW-0472">Membrane</keyword>
<feature type="domain" description="Major facilitator superfamily (MFS) profile" evidence="8">
    <location>
        <begin position="9"/>
        <end position="70"/>
    </location>
</feature>
<comment type="subcellular location">
    <subcellularLocation>
        <location evidence="1">Cell membrane</location>
        <topology evidence="1">Multi-pass membrane protein</topology>
    </subcellularLocation>
</comment>
<evidence type="ECO:0000313" key="9">
    <source>
        <dbReference type="EMBL" id="TDK61029.1"/>
    </source>
</evidence>
<dbReference type="PANTHER" id="PTHR16172">
    <property type="entry name" value="MAJOR FACILITATOR SUPERFAMILY DOMAIN-CONTAINING PROTEIN 6-LIKE"/>
    <property type="match status" value="1"/>
</dbReference>
<evidence type="ECO:0000256" key="6">
    <source>
        <dbReference type="ARBA" id="ARBA00023136"/>
    </source>
</evidence>
<organism evidence="9 10">
    <name type="scientific">Bacillus salipaludis</name>
    <dbReference type="NCBI Taxonomy" id="2547811"/>
    <lineage>
        <taxon>Bacteria</taxon>
        <taxon>Bacillati</taxon>
        <taxon>Bacillota</taxon>
        <taxon>Bacilli</taxon>
        <taxon>Bacillales</taxon>
        <taxon>Bacillaceae</taxon>
        <taxon>Bacillus</taxon>
    </lineage>
</organism>
<reference evidence="9 10" key="1">
    <citation type="submission" date="2019-03" db="EMBL/GenBank/DDBJ databases">
        <title>Bacillus niacini sp. nov. a Nicotinate-Metabolizing Mesophile Isolated from Soil.</title>
        <authorList>
            <person name="Zhang G."/>
        </authorList>
    </citation>
    <scope>NUCLEOTIDE SEQUENCE [LARGE SCALE GENOMIC DNA]</scope>
    <source>
        <strain evidence="9 10">WN066</strain>
    </source>
</reference>
<name>A0A4R5VRK7_9BACI</name>
<evidence type="ECO:0000259" key="8">
    <source>
        <dbReference type="PROSITE" id="PS50850"/>
    </source>
</evidence>
<dbReference type="InterPro" id="IPR051717">
    <property type="entry name" value="MFS_MFSD6"/>
</dbReference>
<feature type="transmembrane region" description="Helical" evidence="7">
    <location>
        <begin position="44"/>
        <end position="66"/>
    </location>
</feature>
<evidence type="ECO:0000256" key="5">
    <source>
        <dbReference type="ARBA" id="ARBA00022989"/>
    </source>
</evidence>
<comment type="similarity">
    <text evidence="2">Belongs to the major facilitator superfamily. MFSD6 family.</text>
</comment>
<dbReference type="PROSITE" id="PS50850">
    <property type="entry name" value="MFS"/>
    <property type="match status" value="1"/>
</dbReference>
<protein>
    <recommendedName>
        <fullName evidence="8">Major facilitator superfamily (MFS) profile domain-containing protein</fullName>
    </recommendedName>
</protein>
<dbReference type="AlphaFoldDB" id="A0A4R5VRK7"/>
<accession>A0A4R5VRK7</accession>